<feature type="region of interest" description="Disordered" evidence="1">
    <location>
        <begin position="615"/>
        <end position="636"/>
    </location>
</feature>
<dbReference type="GO" id="GO:0009307">
    <property type="term" value="P:DNA restriction-modification system"/>
    <property type="evidence" value="ECO:0007669"/>
    <property type="project" value="InterPro"/>
</dbReference>
<reference evidence="3 4" key="1">
    <citation type="submission" date="2019-02" db="EMBL/GenBank/DDBJ databases">
        <title>Dyella amyloliquefaciens sp. nov., isolated from forest soil.</title>
        <authorList>
            <person name="Gao Z.-H."/>
            <person name="Qiu L.-H."/>
        </authorList>
    </citation>
    <scope>NUCLEOTIDE SEQUENCE [LARGE SCALE GENOMIC DNA]</scope>
    <source>
        <strain evidence="3 4">KACC 12747</strain>
    </source>
</reference>
<dbReference type="GO" id="GO:0004519">
    <property type="term" value="F:endonuclease activity"/>
    <property type="evidence" value="ECO:0007669"/>
    <property type="project" value="InterPro"/>
</dbReference>
<evidence type="ECO:0000259" key="2">
    <source>
        <dbReference type="Pfam" id="PF04471"/>
    </source>
</evidence>
<dbReference type="EMBL" id="SJTG01000001">
    <property type="protein sequence ID" value="TCI13006.1"/>
    <property type="molecule type" value="Genomic_DNA"/>
</dbReference>
<sequence>MNLKGPVYNLWSYATKRGTPPVSADAITYCLEQLSDYRQFERLCSALLANAGYSTIDPLGGTGDEGRDAIIRSDSAGRTICFAYTVRADWRIKLRSDCKRVREANHKPDIFVFACTEVIAASEKDAAVKMVKEDFGWELDLFDLERLRVQLSGPQRHLLAQHQSIFVPPFFPQRGGESIADSHDTILIDHVASDHAIAAWLSRRLSLSGFRTWCRGTAPLAGEDADETVRTLIAHRANRYLPILSTGSLADPLFLERCAIATARSPDLVIPCKGIISEDWVLPSRLTKLVAADFSSSWREGLNAVLNALSSSGIRPSLAAERGAQIALRDFLPSQVTVAKPEPVFANVFAMTVPTAMLDISVQQPLTMAERYELSKRWAFYTANEYTLIAFDLPPSDSCLGDLTGRYSEFSWQDTALVHGHPTINVAKSLLRRTLDVACEITGLVFCHDRKGYHFTRNGEQELAQAITHVDGQKTTVQLTGKRTKGFGERASEFRYQLGPRFRFDRDKQGHWTAVIRLYVRVTTLEGAMFEGKEINQRRKVVTKSWWNKQWLARLLGVVQGLETHPGKVSVGNGRRAVTMTTAPMRWECPVGLDVSALTDASEVGQEMALYRAHQDGEDDTDGAGVPNHPAILTTP</sequence>
<evidence type="ECO:0000313" key="4">
    <source>
        <dbReference type="Proteomes" id="UP000291822"/>
    </source>
</evidence>
<dbReference type="InterPro" id="IPR007560">
    <property type="entry name" value="Restrct_endonuc_IV_Mrr"/>
</dbReference>
<feature type="domain" description="Restriction endonuclease type IV Mrr" evidence="2">
    <location>
        <begin position="36"/>
        <end position="79"/>
    </location>
</feature>
<protein>
    <recommendedName>
        <fullName evidence="2">Restriction endonuclease type IV Mrr domain-containing protein</fullName>
    </recommendedName>
</protein>
<dbReference type="GO" id="GO:0003677">
    <property type="term" value="F:DNA binding"/>
    <property type="evidence" value="ECO:0007669"/>
    <property type="project" value="InterPro"/>
</dbReference>
<dbReference type="AlphaFoldDB" id="A0A4R0Z1G2"/>
<organism evidence="3 4">
    <name type="scientific">Dyella soli</name>
    <dbReference type="NCBI Taxonomy" id="522319"/>
    <lineage>
        <taxon>Bacteria</taxon>
        <taxon>Pseudomonadati</taxon>
        <taxon>Pseudomonadota</taxon>
        <taxon>Gammaproteobacteria</taxon>
        <taxon>Lysobacterales</taxon>
        <taxon>Rhodanobacteraceae</taxon>
        <taxon>Dyella</taxon>
    </lineage>
</organism>
<evidence type="ECO:0000256" key="1">
    <source>
        <dbReference type="SAM" id="MobiDB-lite"/>
    </source>
</evidence>
<gene>
    <name evidence="3" type="ORF">EZM97_06775</name>
</gene>
<dbReference type="Pfam" id="PF04471">
    <property type="entry name" value="Mrr_cat"/>
    <property type="match status" value="1"/>
</dbReference>
<comment type="caution">
    <text evidence="3">The sequence shown here is derived from an EMBL/GenBank/DDBJ whole genome shotgun (WGS) entry which is preliminary data.</text>
</comment>
<keyword evidence="4" id="KW-1185">Reference proteome</keyword>
<evidence type="ECO:0000313" key="3">
    <source>
        <dbReference type="EMBL" id="TCI13006.1"/>
    </source>
</evidence>
<accession>A0A4R0Z1G2</accession>
<name>A0A4R0Z1G2_9GAMM</name>
<proteinExistence type="predicted"/>
<dbReference type="Proteomes" id="UP000291822">
    <property type="component" value="Unassembled WGS sequence"/>
</dbReference>